<comment type="similarity">
    <text evidence="1 2">Belongs to the small heat shock protein (HSP20) family.</text>
</comment>
<feature type="domain" description="SHSP" evidence="3">
    <location>
        <begin position="34"/>
        <end position="147"/>
    </location>
</feature>
<accession>A0A401XKV3</accession>
<dbReference type="InterPro" id="IPR008978">
    <property type="entry name" value="HSP20-like_chaperone"/>
</dbReference>
<dbReference type="CDD" id="cd06464">
    <property type="entry name" value="ACD_sHsps-like"/>
    <property type="match status" value="1"/>
</dbReference>
<evidence type="ECO:0000256" key="1">
    <source>
        <dbReference type="PROSITE-ProRule" id="PRU00285"/>
    </source>
</evidence>
<protein>
    <recommendedName>
        <fullName evidence="3">SHSP domain-containing protein</fullName>
    </recommendedName>
</protein>
<dbReference type="AlphaFoldDB" id="A0A401XKV3"/>
<sequence length="147" mass="16957">MSTLMKRPAMGFGMIPSILDEIFNDDFFRIPVAFPKAPAYPAVNIKENDTEYKVEMAIPGLKKEDIKVNLEKGILTISFEKKEEHEEKDKYTRREFVYQSFSRSFTIPEDEIDVEKISGDYKDGILNIILPKKVKAEVSTSKMIEIK</sequence>
<dbReference type="Pfam" id="PF00011">
    <property type="entry name" value="HSP20"/>
    <property type="match status" value="1"/>
</dbReference>
<dbReference type="PROSITE" id="PS01031">
    <property type="entry name" value="SHSP"/>
    <property type="match status" value="1"/>
</dbReference>
<name>A0A401XKV3_9FLAO</name>
<dbReference type="InterPro" id="IPR002068">
    <property type="entry name" value="A-crystallin/Hsp20_dom"/>
</dbReference>
<dbReference type="PANTHER" id="PTHR11527">
    <property type="entry name" value="HEAT-SHOCK PROTEIN 20 FAMILY MEMBER"/>
    <property type="match status" value="1"/>
</dbReference>
<dbReference type="Proteomes" id="UP000286715">
    <property type="component" value="Unassembled WGS sequence"/>
</dbReference>
<dbReference type="EMBL" id="BHZE01000009">
    <property type="protein sequence ID" value="GCD77665.1"/>
    <property type="molecule type" value="Genomic_DNA"/>
</dbReference>
<evidence type="ECO:0000313" key="5">
    <source>
        <dbReference type="Proteomes" id="UP000286715"/>
    </source>
</evidence>
<gene>
    <name evidence="4" type="ORF">JCM31826_11470</name>
</gene>
<dbReference type="SUPFAM" id="SSF49764">
    <property type="entry name" value="HSP20-like chaperones"/>
    <property type="match status" value="1"/>
</dbReference>
<evidence type="ECO:0000313" key="4">
    <source>
        <dbReference type="EMBL" id="GCD77665.1"/>
    </source>
</evidence>
<evidence type="ECO:0000256" key="2">
    <source>
        <dbReference type="RuleBase" id="RU003616"/>
    </source>
</evidence>
<proteinExistence type="inferred from homology"/>
<dbReference type="RefSeq" id="WP_245966107.1">
    <property type="nucleotide sequence ID" value="NZ_BHZE01000009.1"/>
</dbReference>
<dbReference type="Gene3D" id="2.60.40.790">
    <property type="match status" value="1"/>
</dbReference>
<organism evidence="4 5">
    <name type="scientific">Thermaurantimonas aggregans</name>
    <dbReference type="NCBI Taxonomy" id="2173829"/>
    <lineage>
        <taxon>Bacteria</taxon>
        <taxon>Pseudomonadati</taxon>
        <taxon>Bacteroidota</taxon>
        <taxon>Flavobacteriia</taxon>
        <taxon>Flavobacteriales</taxon>
        <taxon>Schleiferiaceae</taxon>
        <taxon>Thermaurantimonas</taxon>
    </lineage>
</organism>
<dbReference type="InterPro" id="IPR031107">
    <property type="entry name" value="Small_HSP"/>
</dbReference>
<keyword evidence="5" id="KW-1185">Reference proteome</keyword>
<evidence type="ECO:0000259" key="3">
    <source>
        <dbReference type="PROSITE" id="PS01031"/>
    </source>
</evidence>
<reference evidence="4 5" key="1">
    <citation type="submission" date="2018-11" db="EMBL/GenBank/DDBJ databases">
        <title>Schleiferia aggregans sp. nov., a moderately thermophilic heterotrophic bacterium isolated from microbial mats at a terrestrial hot spring.</title>
        <authorList>
            <person name="Iino T."/>
            <person name="Ohkuma M."/>
            <person name="Haruta S."/>
        </authorList>
    </citation>
    <scope>NUCLEOTIDE SEQUENCE [LARGE SCALE GENOMIC DNA]</scope>
    <source>
        <strain evidence="4 5">LA</strain>
    </source>
</reference>
<comment type="caution">
    <text evidence="4">The sequence shown here is derived from an EMBL/GenBank/DDBJ whole genome shotgun (WGS) entry which is preliminary data.</text>
</comment>